<organism evidence="3 4">
    <name type="scientific">Terriglobus roseus</name>
    <dbReference type="NCBI Taxonomy" id="392734"/>
    <lineage>
        <taxon>Bacteria</taxon>
        <taxon>Pseudomonadati</taxon>
        <taxon>Acidobacteriota</taxon>
        <taxon>Terriglobia</taxon>
        <taxon>Terriglobales</taxon>
        <taxon>Acidobacteriaceae</taxon>
        <taxon>Terriglobus</taxon>
    </lineage>
</organism>
<dbReference type="AlphaFoldDB" id="A0A1G7K2Y6"/>
<keyword evidence="4" id="KW-1185">Reference proteome</keyword>
<dbReference type="EMBL" id="LT629690">
    <property type="protein sequence ID" value="SDF31159.1"/>
    <property type="molecule type" value="Genomic_DNA"/>
</dbReference>
<feature type="signal peptide" evidence="2">
    <location>
        <begin position="1"/>
        <end position="29"/>
    </location>
</feature>
<dbReference type="RefSeq" id="WP_083345030.1">
    <property type="nucleotide sequence ID" value="NZ_LT629690.1"/>
</dbReference>
<protein>
    <submittedName>
        <fullName evidence="3">Uncharacterized protein</fullName>
    </submittedName>
</protein>
<proteinExistence type="predicted"/>
<evidence type="ECO:0000256" key="1">
    <source>
        <dbReference type="SAM" id="MobiDB-lite"/>
    </source>
</evidence>
<feature type="region of interest" description="Disordered" evidence="1">
    <location>
        <begin position="68"/>
        <end position="96"/>
    </location>
</feature>
<dbReference type="PROSITE" id="PS51257">
    <property type="entry name" value="PROKAR_LIPOPROTEIN"/>
    <property type="match status" value="1"/>
</dbReference>
<reference evidence="3 4" key="1">
    <citation type="submission" date="2016-10" db="EMBL/GenBank/DDBJ databases">
        <authorList>
            <person name="de Groot N.N."/>
        </authorList>
    </citation>
    <scope>NUCLEOTIDE SEQUENCE [LARGE SCALE GENOMIC DNA]</scope>
    <source>
        <strain evidence="3 4">GAS232</strain>
    </source>
</reference>
<evidence type="ECO:0000313" key="4">
    <source>
        <dbReference type="Proteomes" id="UP000182427"/>
    </source>
</evidence>
<accession>A0A1G7K2Y6</accession>
<name>A0A1G7K2Y6_9BACT</name>
<keyword evidence="2" id="KW-0732">Signal</keyword>
<sequence>MRASVRSLALCATLSIGLLAGCHSNDASATGATTVRVPDGTTQVIPAGQALPVGSTVVAVGNGSAPISPATGTPVNPTTGAPAPAATTAAPAPAMTPAAPVTTAAAPVLPAPETAPTPPPAPAPLVVPSGITVTIRTTESLSAEHSGGVGTPFTGSLNNAIVVKGVTAFPRGTAVKGEITSAKGRGRIKGEGNLGIALTAIGSHSVQTSEYVATAKGRGKRSAGFIGGGAGAGALIGGLAGGGKGALIGGLAGAGAGTAAGAYTGSRDVTIPAESVVSFTLRSSIKVR</sequence>
<dbReference type="OrthoDB" id="122759at2"/>
<evidence type="ECO:0000313" key="3">
    <source>
        <dbReference type="EMBL" id="SDF31159.1"/>
    </source>
</evidence>
<dbReference type="Proteomes" id="UP000182427">
    <property type="component" value="Chromosome I"/>
</dbReference>
<gene>
    <name evidence="3" type="ORF">SAMN05444167_2029</name>
</gene>
<evidence type="ECO:0000256" key="2">
    <source>
        <dbReference type="SAM" id="SignalP"/>
    </source>
</evidence>
<feature type="compositionally biased region" description="Low complexity" evidence="1">
    <location>
        <begin position="69"/>
        <end position="96"/>
    </location>
</feature>
<feature type="chain" id="PRO_5009241612" evidence="2">
    <location>
        <begin position="30"/>
        <end position="288"/>
    </location>
</feature>